<feature type="transmembrane region" description="Helical" evidence="2">
    <location>
        <begin position="12"/>
        <end position="33"/>
    </location>
</feature>
<proteinExistence type="predicted"/>
<dbReference type="PANTHER" id="PTHR37215">
    <property type="entry name" value="ACYL-COA-BINDING DOMAIN PROTEIN"/>
    <property type="match status" value="1"/>
</dbReference>
<evidence type="ECO:0000256" key="2">
    <source>
        <dbReference type="SAM" id="Phobius"/>
    </source>
</evidence>
<evidence type="ECO:0000313" key="4">
    <source>
        <dbReference type="EMBL" id="CAA7403226.1"/>
    </source>
</evidence>
<feature type="compositionally biased region" description="Basic and acidic residues" evidence="1">
    <location>
        <begin position="91"/>
        <end position="102"/>
    </location>
</feature>
<sequence length="157" mass="17460">MPGAVRRRPTVVVGTLVLVMLAGVSMVYLRLWIIDYGFSSQDRELLRKQFDQANMEAMDESAHWRMKYDTEVERSRQSTAELLQNATSHLSSEDGGKRRDNEGDGNPLSKSYAPSVNFQSSKAVQDRCTSNALSGQNIGSVASSTFYLTNAAWPSFD</sequence>
<dbReference type="EMBL" id="LR746273">
    <property type="protein sequence ID" value="CAA7403226.1"/>
    <property type="molecule type" value="Genomic_DNA"/>
</dbReference>
<dbReference type="OrthoDB" id="782563at2759"/>
<evidence type="ECO:0000313" key="3">
    <source>
        <dbReference type="EMBL" id="CAA2627174.1"/>
    </source>
</evidence>
<name>A0A7I8L0W6_SPIIN</name>
<keyword evidence="2" id="KW-0472">Membrane</keyword>
<dbReference type="AlphaFoldDB" id="A0A7I8L0W6"/>
<organism evidence="4 5">
    <name type="scientific">Spirodela intermedia</name>
    <name type="common">Intermediate duckweed</name>
    <dbReference type="NCBI Taxonomy" id="51605"/>
    <lineage>
        <taxon>Eukaryota</taxon>
        <taxon>Viridiplantae</taxon>
        <taxon>Streptophyta</taxon>
        <taxon>Embryophyta</taxon>
        <taxon>Tracheophyta</taxon>
        <taxon>Spermatophyta</taxon>
        <taxon>Magnoliopsida</taxon>
        <taxon>Liliopsida</taxon>
        <taxon>Araceae</taxon>
        <taxon>Lemnoideae</taxon>
        <taxon>Spirodela</taxon>
    </lineage>
</organism>
<gene>
    <name evidence="3" type="ORF">SI7747_10012827</name>
    <name evidence="4" type="ORF">SI8410_10013904</name>
</gene>
<dbReference type="EMBL" id="LR743597">
    <property type="protein sequence ID" value="CAA2627174.1"/>
    <property type="molecule type" value="Genomic_DNA"/>
</dbReference>
<protein>
    <submittedName>
        <fullName evidence="4">Uncharacterized protein</fullName>
    </submittedName>
</protein>
<feature type="region of interest" description="Disordered" evidence="1">
    <location>
        <begin position="86"/>
        <end position="114"/>
    </location>
</feature>
<dbReference type="Proteomes" id="UP000663760">
    <property type="component" value="Chromosome 10"/>
</dbReference>
<keyword evidence="2" id="KW-1133">Transmembrane helix</keyword>
<evidence type="ECO:0000256" key="1">
    <source>
        <dbReference type="SAM" id="MobiDB-lite"/>
    </source>
</evidence>
<reference evidence="4" key="1">
    <citation type="submission" date="2020-02" db="EMBL/GenBank/DDBJ databases">
        <authorList>
            <person name="Scholz U."/>
            <person name="Mascher M."/>
            <person name="Fiebig A."/>
        </authorList>
    </citation>
    <scope>NUCLEOTIDE SEQUENCE</scope>
</reference>
<accession>A0A7I8L0W6</accession>
<keyword evidence="2" id="KW-0812">Transmembrane</keyword>
<dbReference type="PANTHER" id="PTHR37215:SF1">
    <property type="entry name" value="ACYL-COA-BINDING DOMAIN PROTEIN"/>
    <property type="match status" value="1"/>
</dbReference>
<evidence type="ECO:0000313" key="5">
    <source>
        <dbReference type="Proteomes" id="UP000663760"/>
    </source>
</evidence>
<keyword evidence="5" id="KW-1185">Reference proteome</keyword>